<evidence type="ECO:0000259" key="3">
    <source>
        <dbReference type="Pfam" id="PF13193"/>
    </source>
</evidence>
<reference evidence="4 5" key="1">
    <citation type="submission" date="2018-07" db="EMBL/GenBank/DDBJ databases">
        <title>Genomic Encyclopedia of Type Strains, Phase III (KMG-III): the genomes of soil and plant-associated and newly described type strains.</title>
        <authorList>
            <person name="Whitman W."/>
        </authorList>
    </citation>
    <scope>NUCLEOTIDE SEQUENCE [LARGE SCALE GENOMIC DNA]</scope>
    <source>
        <strain evidence="4 5">CECT 8575</strain>
    </source>
</reference>
<dbReference type="InterPro" id="IPR020845">
    <property type="entry name" value="AMP-binding_CS"/>
</dbReference>
<keyword evidence="4" id="KW-0436">Ligase</keyword>
<evidence type="ECO:0000256" key="1">
    <source>
        <dbReference type="SAM" id="MobiDB-lite"/>
    </source>
</evidence>
<evidence type="ECO:0000259" key="2">
    <source>
        <dbReference type="Pfam" id="PF00501"/>
    </source>
</evidence>
<name>A0A368VZM1_9ACTN</name>
<gene>
    <name evidence="4" type="ORF">DFQ14_101219</name>
</gene>
<accession>A0A368VZM1</accession>
<evidence type="ECO:0000313" key="4">
    <source>
        <dbReference type="EMBL" id="RCW46879.1"/>
    </source>
</evidence>
<dbReference type="Gene3D" id="3.30.300.30">
    <property type="match status" value="1"/>
</dbReference>
<feature type="region of interest" description="Disordered" evidence="1">
    <location>
        <begin position="63"/>
        <end position="89"/>
    </location>
</feature>
<dbReference type="GO" id="GO:0016878">
    <property type="term" value="F:acid-thiol ligase activity"/>
    <property type="evidence" value="ECO:0007669"/>
    <property type="project" value="UniProtKB-ARBA"/>
</dbReference>
<dbReference type="PROSITE" id="PS00455">
    <property type="entry name" value="AMP_BINDING"/>
    <property type="match status" value="1"/>
</dbReference>
<feature type="domain" description="AMP-binding enzyme C-terminal" evidence="3">
    <location>
        <begin position="342"/>
        <end position="417"/>
    </location>
</feature>
<dbReference type="InterPro" id="IPR000873">
    <property type="entry name" value="AMP-dep_synth/lig_dom"/>
</dbReference>
<dbReference type="PANTHER" id="PTHR43767:SF1">
    <property type="entry name" value="NONRIBOSOMAL PEPTIDE SYNTHASE PES1 (EUROFUNG)-RELATED"/>
    <property type="match status" value="1"/>
</dbReference>
<evidence type="ECO:0000313" key="5">
    <source>
        <dbReference type="Proteomes" id="UP000253495"/>
    </source>
</evidence>
<proteinExistence type="predicted"/>
<comment type="caution">
    <text evidence="4">The sequence shown here is derived from an EMBL/GenBank/DDBJ whole genome shotgun (WGS) entry which is preliminary data.</text>
</comment>
<dbReference type="InterPro" id="IPR045851">
    <property type="entry name" value="AMP-bd_C_sf"/>
</dbReference>
<feature type="compositionally biased region" description="Acidic residues" evidence="1">
    <location>
        <begin position="78"/>
        <end position="88"/>
    </location>
</feature>
<dbReference type="Proteomes" id="UP000253495">
    <property type="component" value="Unassembled WGS sequence"/>
</dbReference>
<dbReference type="Pfam" id="PF00501">
    <property type="entry name" value="AMP-binding"/>
    <property type="match status" value="1"/>
</dbReference>
<dbReference type="SUPFAM" id="SSF56801">
    <property type="entry name" value="Acetyl-CoA synthetase-like"/>
    <property type="match status" value="1"/>
</dbReference>
<dbReference type="Pfam" id="PF13193">
    <property type="entry name" value="AMP-binding_C"/>
    <property type="match status" value="1"/>
</dbReference>
<feature type="region of interest" description="Disordered" evidence="1">
    <location>
        <begin position="409"/>
        <end position="429"/>
    </location>
</feature>
<sequence length="429" mass="44346">MTRLVHRLRRTGTRGATMEGMADARKLQALPVPTGMRAPEILPALRRTLDGDGPALLPVAADEPTAARRTTEALGVDEPLEPGEDDPADPTALVIATSGSTGTPKGVLLSASALRASAEATHRYLGGPGHWLLAMPAHHIAGIQVLIRSLVAGTAPTAVDTAGGFRPDAFADAARRMPTTDGPRYTALVPTQLARLLDDGDTPGDSGAGAGLRALCAFDAVLLGGAATPPALLRRARQAGVRVVTTYGMSETAGGCVYDGVPMEGVSVHIDDGHSGDGSGVISLSGPMLARGYRHLPDATAFTDSWFRTGDLGRRNGERLEVLGRADDIIVTGGVNVAPGPIERVLTEHAAVREACVLGVDDPEWGQAVAAAVVPADPDAPPPAEILRAAVREQAGSAAAPKRITFLRQLPLRGPGKPDRHALRQALGS</sequence>
<dbReference type="EMBL" id="QPJC01000001">
    <property type="protein sequence ID" value="RCW46879.1"/>
    <property type="molecule type" value="Genomic_DNA"/>
</dbReference>
<feature type="domain" description="AMP-dependent synthetase/ligase" evidence="2">
    <location>
        <begin position="72"/>
        <end position="293"/>
    </location>
</feature>
<dbReference type="AlphaFoldDB" id="A0A368VZM1"/>
<protein>
    <submittedName>
        <fullName evidence="4">O-succinylbenzoic acid--CoA ligase</fullName>
    </submittedName>
</protein>
<dbReference type="Gene3D" id="3.40.50.12780">
    <property type="entry name" value="N-terminal domain of ligase-like"/>
    <property type="match status" value="1"/>
</dbReference>
<dbReference type="InterPro" id="IPR050237">
    <property type="entry name" value="ATP-dep_AMP-bd_enzyme"/>
</dbReference>
<organism evidence="4 5">
    <name type="scientific">Halopolyspora algeriensis</name>
    <dbReference type="NCBI Taxonomy" id="1500506"/>
    <lineage>
        <taxon>Bacteria</taxon>
        <taxon>Bacillati</taxon>
        <taxon>Actinomycetota</taxon>
        <taxon>Actinomycetes</taxon>
        <taxon>Actinomycetes incertae sedis</taxon>
        <taxon>Halopolyspora</taxon>
    </lineage>
</organism>
<dbReference type="InterPro" id="IPR042099">
    <property type="entry name" value="ANL_N_sf"/>
</dbReference>
<keyword evidence="5" id="KW-1185">Reference proteome</keyword>
<dbReference type="PANTHER" id="PTHR43767">
    <property type="entry name" value="LONG-CHAIN-FATTY-ACID--COA LIGASE"/>
    <property type="match status" value="1"/>
</dbReference>
<dbReference type="InterPro" id="IPR025110">
    <property type="entry name" value="AMP-bd_C"/>
</dbReference>
<dbReference type="NCBIfam" id="NF005877">
    <property type="entry name" value="PRK07824.1"/>
    <property type="match status" value="1"/>
</dbReference>